<dbReference type="Proteomes" id="UP001140096">
    <property type="component" value="Unassembled WGS sequence"/>
</dbReference>
<gene>
    <name evidence="1" type="ORF">H4S07_006954</name>
</gene>
<feature type="non-terminal residue" evidence="1">
    <location>
        <position position="71"/>
    </location>
</feature>
<evidence type="ECO:0000313" key="1">
    <source>
        <dbReference type="EMBL" id="KAJ2793764.1"/>
    </source>
</evidence>
<organism evidence="1 2">
    <name type="scientific">Coemansia furcata</name>
    <dbReference type="NCBI Taxonomy" id="417177"/>
    <lineage>
        <taxon>Eukaryota</taxon>
        <taxon>Fungi</taxon>
        <taxon>Fungi incertae sedis</taxon>
        <taxon>Zoopagomycota</taxon>
        <taxon>Kickxellomycotina</taxon>
        <taxon>Kickxellomycetes</taxon>
        <taxon>Kickxellales</taxon>
        <taxon>Kickxellaceae</taxon>
        <taxon>Coemansia</taxon>
    </lineage>
</organism>
<reference evidence="1" key="1">
    <citation type="submission" date="2022-07" db="EMBL/GenBank/DDBJ databases">
        <title>Phylogenomic reconstructions and comparative analyses of Kickxellomycotina fungi.</title>
        <authorList>
            <person name="Reynolds N.K."/>
            <person name="Stajich J.E."/>
            <person name="Barry K."/>
            <person name="Grigoriev I.V."/>
            <person name="Crous P."/>
            <person name="Smith M.E."/>
        </authorList>
    </citation>
    <scope>NUCLEOTIDE SEQUENCE</scope>
    <source>
        <strain evidence="1">CBS 102833</strain>
    </source>
</reference>
<protein>
    <submittedName>
        <fullName evidence="1">Uncharacterized protein</fullName>
    </submittedName>
</protein>
<evidence type="ECO:0000313" key="2">
    <source>
        <dbReference type="Proteomes" id="UP001140096"/>
    </source>
</evidence>
<keyword evidence="2" id="KW-1185">Reference proteome</keyword>
<comment type="caution">
    <text evidence="1">The sequence shown here is derived from an EMBL/GenBank/DDBJ whole genome shotgun (WGS) entry which is preliminary data.</text>
</comment>
<proteinExistence type="predicted"/>
<dbReference type="EMBL" id="JANBUP010004562">
    <property type="protein sequence ID" value="KAJ2793764.1"/>
    <property type="molecule type" value="Genomic_DNA"/>
</dbReference>
<name>A0ACC1KS63_9FUNG</name>
<sequence>MPNNVPAVIAPGNVPAVVAPGNMPAGPVVANIVERQGFKITNPMRYDDVILDVQNATGEPNQPDAHVAGST</sequence>
<accession>A0ACC1KS63</accession>